<evidence type="ECO:0000256" key="1">
    <source>
        <dbReference type="SAM" id="MobiDB-lite"/>
    </source>
</evidence>
<keyword evidence="3" id="KW-1185">Reference proteome</keyword>
<dbReference type="AlphaFoldDB" id="A0A7Z0QSW3"/>
<reference evidence="2 3" key="1">
    <citation type="submission" date="2020-07" db="EMBL/GenBank/DDBJ databases">
        <title>isolation of Luteimonas sp. SJ-16.</title>
        <authorList>
            <person name="Huang X.-X."/>
            <person name="Xu L."/>
            <person name="Sun J.-Q."/>
        </authorList>
    </citation>
    <scope>NUCLEOTIDE SEQUENCE [LARGE SCALE GENOMIC DNA]</scope>
    <source>
        <strain evidence="2 3">SJ-16</strain>
    </source>
</reference>
<proteinExistence type="predicted"/>
<dbReference type="EMBL" id="JACCJZ010000020">
    <property type="protein sequence ID" value="NYZ64314.1"/>
    <property type="molecule type" value="Genomic_DNA"/>
</dbReference>
<sequence length="121" mass="12864">MTGTHRAVQSPIDAGIRRITPESWRMLALAATGLLVASNLAWWSTTRSGAEQRGSPPAAASTLPAPERVIYEYGPTPLAAEVPTPVDQTPTPLRPGERCAGGQIIRRLPNGWEGVGRPCTP</sequence>
<accession>A0A7Z0QSW3</accession>
<feature type="region of interest" description="Disordered" evidence="1">
    <location>
        <begin position="78"/>
        <end position="99"/>
    </location>
</feature>
<comment type="caution">
    <text evidence="2">The sequence shown here is derived from an EMBL/GenBank/DDBJ whole genome shotgun (WGS) entry which is preliminary data.</text>
</comment>
<dbReference type="RefSeq" id="WP_180546502.1">
    <property type="nucleotide sequence ID" value="NZ_JACCJZ010000020.1"/>
</dbReference>
<evidence type="ECO:0000313" key="2">
    <source>
        <dbReference type="EMBL" id="NYZ64314.1"/>
    </source>
</evidence>
<name>A0A7Z0QSW3_9GAMM</name>
<evidence type="ECO:0000313" key="3">
    <source>
        <dbReference type="Proteomes" id="UP000589896"/>
    </source>
</evidence>
<organism evidence="2 3">
    <name type="scientific">Luteimonas deserti</name>
    <dbReference type="NCBI Taxonomy" id="2752306"/>
    <lineage>
        <taxon>Bacteria</taxon>
        <taxon>Pseudomonadati</taxon>
        <taxon>Pseudomonadota</taxon>
        <taxon>Gammaproteobacteria</taxon>
        <taxon>Lysobacterales</taxon>
        <taxon>Lysobacteraceae</taxon>
        <taxon>Luteimonas</taxon>
    </lineage>
</organism>
<gene>
    <name evidence="2" type="ORF">H0E82_16375</name>
</gene>
<dbReference type="Proteomes" id="UP000589896">
    <property type="component" value="Unassembled WGS sequence"/>
</dbReference>
<protein>
    <submittedName>
        <fullName evidence="2">Uncharacterized protein</fullName>
    </submittedName>
</protein>